<reference evidence="6" key="1">
    <citation type="submission" date="2025-02" db="EMBL/GenBank/DDBJ databases">
        <authorList>
            <consortium name="NCBI Genome Project"/>
        </authorList>
    </citation>
    <scope>NUCLEOTIDE SEQUENCE</scope>
</reference>
<dbReference type="SUPFAM" id="SSF56176">
    <property type="entry name" value="FAD-binding/transporter-associated domain-like"/>
    <property type="match status" value="1"/>
</dbReference>
<dbReference type="InterPro" id="IPR016169">
    <property type="entry name" value="FAD-bd_PCMH_sub2"/>
</dbReference>
<dbReference type="Pfam" id="PF01565">
    <property type="entry name" value="FAD_binding_4"/>
    <property type="match status" value="1"/>
</dbReference>
<keyword evidence="4" id="KW-0560">Oxidoreductase</keyword>
<dbReference type="InterPro" id="IPR006094">
    <property type="entry name" value="Oxid_FAD_bind_N"/>
</dbReference>
<dbReference type="KEGG" id="ang:An18g03080"/>
<dbReference type="PANTHER" id="PTHR42973:SF54">
    <property type="entry name" value="FAD-BINDING PCMH-TYPE DOMAIN-CONTAINING PROTEIN"/>
    <property type="match status" value="1"/>
</dbReference>
<protein>
    <recommendedName>
        <fullName evidence="5">FAD-binding PCMH-type domain-containing protein</fullName>
    </recommendedName>
</protein>
<proteinExistence type="inferred from homology"/>
<name>A0AAJ8BXD3_ASPNG</name>
<dbReference type="GO" id="GO:0016491">
    <property type="term" value="F:oxidoreductase activity"/>
    <property type="evidence" value="ECO:0007669"/>
    <property type="project" value="UniProtKB-KW"/>
</dbReference>
<evidence type="ECO:0000256" key="3">
    <source>
        <dbReference type="ARBA" id="ARBA00022827"/>
    </source>
</evidence>
<dbReference type="PROSITE" id="PS51387">
    <property type="entry name" value="FAD_PCMH"/>
    <property type="match status" value="1"/>
</dbReference>
<dbReference type="PANTHER" id="PTHR42973">
    <property type="entry name" value="BINDING OXIDOREDUCTASE, PUTATIVE (AFU_ORTHOLOGUE AFUA_1G17690)-RELATED"/>
    <property type="match status" value="1"/>
</dbReference>
<accession>A0AAJ8BXD3</accession>
<keyword evidence="3" id="KW-0274">FAD</keyword>
<evidence type="ECO:0000256" key="4">
    <source>
        <dbReference type="ARBA" id="ARBA00023002"/>
    </source>
</evidence>
<sequence length="483" mass="52683">MAAAALDQLRSIFPDDSTDKVVINESADKYQAAVTCPWSQTCWTPAAAYVYLSTVQELTKALAIVQETGTKFAVRTTGHNPNAGFSSAGEAAVVLDIRQLRSKELLSDQGTARFGSGNTWGEVYAWLEERGLSAIGGRDSQVGLGGFLLGGGMGALPNLYGLGADGVKNFEILLADGRLVNANRNENSDLYRALKGGGSNFGITTNFTITTGIVTRFDLETHPLIKVQYTINLYNPEDYVAINQATFEVQQTMEEDPRIGLFTNFNNGFVAVGLLYGDHPAESEARETFKPFHNLKSLMTTVLPSTNGTLLSLAQAMGHAQTSLKRAICTVTTRNSTALYDEVYKAWVEVRKTLPADTVLHYTIQPFGKAAVQAGKERGENIMGHESVPQCWWVFTCEWPKDGDDAAAQSAVDIMSEKVQYLAKDKGLLLDFKCMSFATASQRVLGSYGVDNIKRMQEVAAKYDPEGVFQKLQNGGFLLRDNV</sequence>
<dbReference type="InterPro" id="IPR016166">
    <property type="entry name" value="FAD-bd_PCMH"/>
</dbReference>
<dbReference type="Gene3D" id="3.40.462.20">
    <property type="match status" value="1"/>
</dbReference>
<dbReference type="InterPro" id="IPR050416">
    <property type="entry name" value="FAD-linked_Oxidoreductase"/>
</dbReference>
<dbReference type="Gene3D" id="3.30.465.10">
    <property type="match status" value="2"/>
</dbReference>
<dbReference type="AlphaFoldDB" id="A0AAJ8BXD3"/>
<comment type="similarity">
    <text evidence="1">Belongs to the oxygen-dependent FAD-linked oxidoreductase family.</text>
</comment>
<evidence type="ECO:0000259" key="5">
    <source>
        <dbReference type="PROSITE" id="PS51387"/>
    </source>
</evidence>
<reference evidence="6" key="2">
    <citation type="submission" date="2025-08" db="UniProtKB">
        <authorList>
            <consortium name="RefSeq"/>
        </authorList>
    </citation>
    <scope>IDENTIFICATION</scope>
</reference>
<evidence type="ECO:0000256" key="1">
    <source>
        <dbReference type="ARBA" id="ARBA00005466"/>
    </source>
</evidence>
<keyword evidence="2" id="KW-0285">Flavoprotein</keyword>
<organism evidence="6">
    <name type="scientific">Aspergillus niger</name>
    <dbReference type="NCBI Taxonomy" id="5061"/>
    <lineage>
        <taxon>Eukaryota</taxon>
        <taxon>Fungi</taxon>
        <taxon>Dikarya</taxon>
        <taxon>Ascomycota</taxon>
        <taxon>Pezizomycotina</taxon>
        <taxon>Eurotiomycetes</taxon>
        <taxon>Eurotiomycetidae</taxon>
        <taxon>Eurotiales</taxon>
        <taxon>Aspergillaceae</taxon>
        <taxon>Aspergillus</taxon>
        <taxon>Aspergillus subgen. Circumdati</taxon>
    </lineage>
</organism>
<gene>
    <name evidence="6" type="ORF">An18g03080</name>
</gene>
<evidence type="ECO:0000256" key="2">
    <source>
        <dbReference type="ARBA" id="ARBA00022630"/>
    </source>
</evidence>
<dbReference type="RefSeq" id="XP_059605650.1">
    <property type="nucleotide sequence ID" value="XM_059745702.1"/>
</dbReference>
<feature type="domain" description="FAD-binding PCMH-type" evidence="5">
    <location>
        <begin position="42"/>
        <end position="224"/>
    </location>
</feature>
<dbReference type="InterPro" id="IPR036318">
    <property type="entry name" value="FAD-bd_PCMH-like_sf"/>
</dbReference>
<evidence type="ECO:0000313" key="6">
    <source>
        <dbReference type="RefSeq" id="XP_059605650.1"/>
    </source>
</evidence>
<dbReference type="GeneID" id="4989870"/>